<dbReference type="SUPFAM" id="SSF52047">
    <property type="entry name" value="RNI-like"/>
    <property type="match status" value="1"/>
</dbReference>
<reference evidence="2" key="1">
    <citation type="journal article" date="2017" name="Genome Biol.">
        <title>Comparative genomics reveals high biological diversity and specific adaptations in the industrially and medically important fungal genus Aspergillus.</title>
        <authorList>
            <person name="de Vries R.P."/>
            <person name="Riley R."/>
            <person name="Wiebenga A."/>
            <person name="Aguilar-Osorio G."/>
            <person name="Amillis S."/>
            <person name="Uchima C.A."/>
            <person name="Anderluh G."/>
            <person name="Asadollahi M."/>
            <person name="Askin M."/>
            <person name="Barry K."/>
            <person name="Battaglia E."/>
            <person name="Bayram O."/>
            <person name="Benocci T."/>
            <person name="Braus-Stromeyer S.A."/>
            <person name="Caldana C."/>
            <person name="Canovas D."/>
            <person name="Cerqueira G.C."/>
            <person name="Chen F."/>
            <person name="Chen W."/>
            <person name="Choi C."/>
            <person name="Clum A."/>
            <person name="Dos Santos R.A."/>
            <person name="Damasio A.R."/>
            <person name="Diallinas G."/>
            <person name="Emri T."/>
            <person name="Fekete E."/>
            <person name="Flipphi M."/>
            <person name="Freyberg S."/>
            <person name="Gallo A."/>
            <person name="Gournas C."/>
            <person name="Habgood R."/>
            <person name="Hainaut M."/>
            <person name="Harispe M.L."/>
            <person name="Henrissat B."/>
            <person name="Hilden K.S."/>
            <person name="Hope R."/>
            <person name="Hossain A."/>
            <person name="Karabika E."/>
            <person name="Karaffa L."/>
            <person name="Karanyi Z."/>
            <person name="Krasevec N."/>
            <person name="Kuo A."/>
            <person name="Kusch H."/>
            <person name="LaButti K."/>
            <person name="Lagendijk E.L."/>
            <person name="Lapidus A."/>
            <person name="Levasseur A."/>
            <person name="Lindquist E."/>
            <person name="Lipzen A."/>
            <person name="Logrieco A.F."/>
            <person name="MacCabe A."/>
            <person name="Maekelae M.R."/>
            <person name="Malavazi I."/>
            <person name="Melin P."/>
            <person name="Meyer V."/>
            <person name="Mielnichuk N."/>
            <person name="Miskei M."/>
            <person name="Molnar A.P."/>
            <person name="Mule G."/>
            <person name="Ngan C.Y."/>
            <person name="Orejas M."/>
            <person name="Orosz E."/>
            <person name="Ouedraogo J.P."/>
            <person name="Overkamp K.M."/>
            <person name="Park H.-S."/>
            <person name="Perrone G."/>
            <person name="Piumi F."/>
            <person name="Punt P.J."/>
            <person name="Ram A.F."/>
            <person name="Ramon A."/>
            <person name="Rauscher S."/>
            <person name="Record E."/>
            <person name="Riano-Pachon D.M."/>
            <person name="Robert V."/>
            <person name="Roehrig J."/>
            <person name="Ruller R."/>
            <person name="Salamov A."/>
            <person name="Salih N.S."/>
            <person name="Samson R.A."/>
            <person name="Sandor E."/>
            <person name="Sanguinetti M."/>
            <person name="Schuetze T."/>
            <person name="Sepcic K."/>
            <person name="Shelest E."/>
            <person name="Sherlock G."/>
            <person name="Sophianopoulou V."/>
            <person name="Squina F.M."/>
            <person name="Sun H."/>
            <person name="Susca A."/>
            <person name="Todd R.B."/>
            <person name="Tsang A."/>
            <person name="Unkles S.E."/>
            <person name="van de Wiele N."/>
            <person name="van Rossen-Uffink D."/>
            <person name="Oliveira J.V."/>
            <person name="Vesth T.C."/>
            <person name="Visser J."/>
            <person name="Yu J.-H."/>
            <person name="Zhou M."/>
            <person name="Andersen M.R."/>
            <person name="Archer D.B."/>
            <person name="Baker S.E."/>
            <person name="Benoit I."/>
            <person name="Brakhage A.A."/>
            <person name="Braus G.H."/>
            <person name="Fischer R."/>
            <person name="Frisvad J.C."/>
            <person name="Goldman G.H."/>
            <person name="Houbraken J."/>
            <person name="Oakley B."/>
            <person name="Pocsi I."/>
            <person name="Scazzocchio C."/>
            <person name="Seiboth B."/>
            <person name="vanKuyk P.A."/>
            <person name="Wortman J."/>
            <person name="Dyer P.S."/>
            <person name="Grigoriev I.V."/>
        </authorList>
    </citation>
    <scope>NUCLEOTIDE SEQUENCE [LARGE SCALE GENOMIC DNA]</scope>
    <source>
        <strain evidence="2">DTO 134E9</strain>
    </source>
</reference>
<dbReference type="RefSeq" id="XP_040693641.1">
    <property type="nucleotide sequence ID" value="XM_040834764.1"/>
</dbReference>
<gene>
    <name evidence="1" type="ORF">ASPWEDRAFT_37843</name>
</gene>
<sequence>MVQLQDLPTEILSVCLSFVEESDDLDEEQGRKIKVENSDVRNLFNVCLVSRRFRELAQPLLFRSFEMDDIDTKSTIRFIRAITTRPQLGEHVQIVNIMDIGQDDLPPGHILSAEDKEFLTCAIQDLKLDSKKKEKTWLAALDQMDQGVFLALILSKTPNLRYISIPGVMQSMKQVNQLFARDPSFLSKLEQVHIEGDGECSGFNIATFREFCTRPRVDFMTIDSGNLTSANYPASWSQGTITPQTIQFRFCHVDQSSVIKLLHACKNIKTFIFSNWDNGLTGELVDSSLPTFNAEHLHEALQPHREKLEHLHIEYHLSQDHASIQGLIAQQALQPKMPSLLDFPVLHTLHIQHCLLPELPDFPSSLRELWIRDCTSSIRNMTHHIAKDVRSGKYPELVKIMVLAMDITHPIRWPGQRIPDGKTPADCFFSLRDLFKDTKVDYQIVPHKNSDLDEDDYTDEGDYADDYADDYGDYEDYTPEALRGAGMRGIMEEVARVMEERMQE</sequence>
<evidence type="ECO:0008006" key="3">
    <source>
        <dbReference type="Google" id="ProtNLM"/>
    </source>
</evidence>
<organism evidence="1 2">
    <name type="scientific">Aspergillus wentii DTO 134E9</name>
    <dbReference type="NCBI Taxonomy" id="1073089"/>
    <lineage>
        <taxon>Eukaryota</taxon>
        <taxon>Fungi</taxon>
        <taxon>Dikarya</taxon>
        <taxon>Ascomycota</taxon>
        <taxon>Pezizomycotina</taxon>
        <taxon>Eurotiomycetes</taxon>
        <taxon>Eurotiomycetidae</taxon>
        <taxon>Eurotiales</taxon>
        <taxon>Aspergillaceae</taxon>
        <taxon>Aspergillus</taxon>
        <taxon>Aspergillus subgen. Cremei</taxon>
    </lineage>
</organism>
<keyword evidence="2" id="KW-1185">Reference proteome</keyword>
<dbReference type="InterPro" id="IPR032675">
    <property type="entry name" value="LRR_dom_sf"/>
</dbReference>
<evidence type="ECO:0000313" key="2">
    <source>
        <dbReference type="Proteomes" id="UP000184383"/>
    </source>
</evidence>
<accession>A0A1L9RYH7</accession>
<dbReference type="VEuPathDB" id="FungiDB:ASPWEDRAFT_37843"/>
<dbReference type="EMBL" id="KV878210">
    <property type="protein sequence ID" value="OJJ39965.1"/>
    <property type="molecule type" value="Genomic_DNA"/>
</dbReference>
<evidence type="ECO:0000313" key="1">
    <source>
        <dbReference type="EMBL" id="OJJ39965.1"/>
    </source>
</evidence>
<name>A0A1L9RYH7_ASPWE</name>
<dbReference type="STRING" id="1073089.A0A1L9RYH7"/>
<dbReference type="Gene3D" id="3.80.10.10">
    <property type="entry name" value="Ribonuclease Inhibitor"/>
    <property type="match status" value="1"/>
</dbReference>
<proteinExistence type="predicted"/>
<dbReference type="GeneID" id="63750612"/>
<protein>
    <recommendedName>
        <fullName evidence="3">F-box domain-containing protein</fullName>
    </recommendedName>
</protein>
<dbReference type="OrthoDB" id="2520703at2759"/>
<dbReference type="AlphaFoldDB" id="A0A1L9RYH7"/>
<dbReference type="Proteomes" id="UP000184383">
    <property type="component" value="Unassembled WGS sequence"/>
</dbReference>